<evidence type="ECO:0000313" key="3">
    <source>
        <dbReference type="Proteomes" id="UP000318483"/>
    </source>
</evidence>
<dbReference type="EMBL" id="CP042263">
    <property type="protein sequence ID" value="QDY70964.1"/>
    <property type="molecule type" value="Genomic_DNA"/>
</dbReference>
<dbReference type="KEGG" id="lit:FPZ52_14815"/>
<feature type="transmembrane region" description="Helical" evidence="1">
    <location>
        <begin position="154"/>
        <end position="178"/>
    </location>
</feature>
<dbReference type="RefSeq" id="WP_146366380.1">
    <property type="nucleotide sequence ID" value="NZ_CP042263.1"/>
</dbReference>
<keyword evidence="3" id="KW-1185">Reference proteome</keyword>
<feature type="transmembrane region" description="Helical" evidence="1">
    <location>
        <begin position="129"/>
        <end position="147"/>
    </location>
</feature>
<keyword evidence="1" id="KW-0472">Membrane</keyword>
<organism evidence="2 3">
    <name type="scientific">Qingshengfaniella alkalisoli</name>
    <dbReference type="NCBI Taxonomy" id="2599296"/>
    <lineage>
        <taxon>Bacteria</taxon>
        <taxon>Pseudomonadati</taxon>
        <taxon>Pseudomonadota</taxon>
        <taxon>Alphaproteobacteria</taxon>
        <taxon>Rhodobacterales</taxon>
        <taxon>Paracoccaceae</taxon>
        <taxon>Qingshengfaniella</taxon>
    </lineage>
</organism>
<feature type="transmembrane region" description="Helical" evidence="1">
    <location>
        <begin position="77"/>
        <end position="98"/>
    </location>
</feature>
<reference evidence="2 3" key="1">
    <citation type="submission" date="2019-07" db="EMBL/GenBank/DDBJ databases">
        <title>Litoreibacter alkalisoli sp. nov., isolated from saline-alkaline soil.</title>
        <authorList>
            <person name="Wang S."/>
            <person name="Xu L."/>
            <person name="Xing Y.-T."/>
            <person name="Sun J.-Q."/>
        </authorList>
    </citation>
    <scope>NUCLEOTIDE SEQUENCE [LARGE SCALE GENOMIC DNA]</scope>
    <source>
        <strain evidence="2 3">LN3S51</strain>
        <plasmid evidence="2 3">unnamed2</plasmid>
    </source>
</reference>
<feature type="transmembrane region" description="Helical" evidence="1">
    <location>
        <begin position="105"/>
        <end position="123"/>
    </location>
</feature>
<feature type="transmembrane region" description="Helical" evidence="1">
    <location>
        <begin position="198"/>
        <end position="217"/>
    </location>
</feature>
<name>A0A5B8IZ31_9RHOB</name>
<proteinExistence type="predicted"/>
<evidence type="ECO:0000256" key="1">
    <source>
        <dbReference type="SAM" id="Phobius"/>
    </source>
</evidence>
<keyword evidence="1" id="KW-0812">Transmembrane</keyword>
<keyword evidence="2" id="KW-0614">Plasmid</keyword>
<feature type="transmembrane region" description="Helical" evidence="1">
    <location>
        <begin position="351"/>
        <end position="368"/>
    </location>
</feature>
<evidence type="ECO:0000313" key="2">
    <source>
        <dbReference type="EMBL" id="QDY70964.1"/>
    </source>
</evidence>
<keyword evidence="1" id="KW-1133">Transmembrane helix</keyword>
<geneLocation type="plasmid" evidence="2 3">
    <name>unnamed2</name>
</geneLocation>
<feature type="transmembrane region" description="Helical" evidence="1">
    <location>
        <begin position="273"/>
        <end position="293"/>
    </location>
</feature>
<gene>
    <name evidence="2" type="ORF">FPZ52_14815</name>
</gene>
<accession>A0A5B8IZ31</accession>
<feature type="transmembrane region" description="Helical" evidence="1">
    <location>
        <begin position="299"/>
        <end position="320"/>
    </location>
</feature>
<dbReference type="Proteomes" id="UP000318483">
    <property type="component" value="Plasmid unnamed2"/>
</dbReference>
<sequence>MERLPIFVGVLCLVPFLVTPVLPFTDFYAHVARYFVLAHIGSDPALAENYTAAWQLLPNLGMDILGTGLIALLPPLIAAKLIAVMTVIVPFAGILVLARVVHGTIPSICVFLAGIAVFSHILIWGFANFLLGAGLAMVGLAIWIALANTPRRQWMLTFLLGLSLFFVHGLAFALWGLLLGTVELALAIEARDLRPRALMRRVFRLVALAVVPALLFMQMPTAEVEGGVTQAFANLSAHAEAGRMWSEIANEIVQRIDNTLRVADSGWPIIDRLLGCLLWGGILAGLASGALGLDHKLRGAAILAVILAVVLPPNLFGVGYLDDRMPLVLLMLLAAGLCPTAPAIAKYVTMSAAGLFGLRLVLVTIGWAQDGQVYRDYLHQIERIEPGQMAVPVYFGDTGHRDSPLTSCKPLSFLLLLYHGTAVPTFSFASQQPLMLDGPLAAATKLKLRTDDAPLGTVTSENDRADILRAQQAAGFDTIVVCDPKPVSDAPPKGLRQLAAAGHWTIYRTTP</sequence>
<protein>
    <recommendedName>
        <fullName evidence="4">Glucosyltransferase GtrII-like protein</fullName>
    </recommendedName>
</protein>
<dbReference type="AlphaFoldDB" id="A0A5B8IZ31"/>
<dbReference type="OrthoDB" id="7975584at2"/>
<evidence type="ECO:0008006" key="4">
    <source>
        <dbReference type="Google" id="ProtNLM"/>
    </source>
</evidence>